<evidence type="ECO:0000259" key="3">
    <source>
        <dbReference type="Pfam" id="PF20990"/>
    </source>
</evidence>
<comment type="caution">
    <text evidence="4">The sequence shown here is derived from an EMBL/GenBank/DDBJ whole genome shotgun (WGS) entry which is preliminary data.</text>
</comment>
<dbReference type="Proteomes" id="UP000886817">
    <property type="component" value="Unassembled WGS sequence"/>
</dbReference>
<evidence type="ECO:0000313" key="5">
    <source>
        <dbReference type="Proteomes" id="UP000886817"/>
    </source>
</evidence>
<keyword evidence="1" id="KW-0812">Transmembrane</keyword>
<dbReference type="AlphaFoldDB" id="A0A9D2B3U4"/>
<name>A0A9D2B3U4_9FIRM</name>
<feature type="transmembrane region" description="Helical" evidence="1">
    <location>
        <begin position="490"/>
        <end position="513"/>
    </location>
</feature>
<keyword evidence="1" id="KW-0472">Membrane</keyword>
<evidence type="ECO:0000256" key="1">
    <source>
        <dbReference type="SAM" id="Phobius"/>
    </source>
</evidence>
<evidence type="ECO:0000313" key="4">
    <source>
        <dbReference type="EMBL" id="HIX59424.1"/>
    </source>
</evidence>
<feature type="transmembrane region" description="Helical" evidence="1">
    <location>
        <begin position="396"/>
        <end position="416"/>
    </location>
</feature>
<reference evidence="4" key="1">
    <citation type="journal article" date="2021" name="PeerJ">
        <title>Extensive microbial diversity within the chicken gut microbiome revealed by metagenomics and culture.</title>
        <authorList>
            <person name="Gilroy R."/>
            <person name="Ravi A."/>
            <person name="Getino M."/>
            <person name="Pursley I."/>
            <person name="Horton D.L."/>
            <person name="Alikhan N.F."/>
            <person name="Baker D."/>
            <person name="Gharbi K."/>
            <person name="Hall N."/>
            <person name="Watson M."/>
            <person name="Adriaenssens E.M."/>
            <person name="Foster-Nyarko E."/>
            <person name="Jarju S."/>
            <person name="Secka A."/>
            <person name="Antonio M."/>
            <person name="Oren A."/>
            <person name="Chaudhuri R.R."/>
            <person name="La Ragione R."/>
            <person name="Hildebrand F."/>
            <person name="Pallen M.J."/>
        </authorList>
    </citation>
    <scope>NUCLEOTIDE SEQUENCE</scope>
    <source>
        <strain evidence="4">ChiSjej1B19-8411</strain>
    </source>
</reference>
<feature type="domain" description="Predicted membrane protein YciQ-like C-terminal" evidence="3">
    <location>
        <begin position="281"/>
        <end position="574"/>
    </location>
</feature>
<dbReference type="Pfam" id="PF20990">
    <property type="entry name" value="DUF2207_C"/>
    <property type="match status" value="1"/>
</dbReference>
<evidence type="ECO:0000259" key="2">
    <source>
        <dbReference type="Pfam" id="PF09972"/>
    </source>
</evidence>
<gene>
    <name evidence="4" type="ORF">IAA45_06905</name>
</gene>
<feature type="domain" description="DUF2207" evidence="2">
    <location>
        <begin position="43"/>
        <end position="191"/>
    </location>
</feature>
<reference evidence="4" key="2">
    <citation type="submission" date="2021-04" db="EMBL/GenBank/DDBJ databases">
        <authorList>
            <person name="Gilroy R."/>
        </authorList>
    </citation>
    <scope>NUCLEOTIDE SEQUENCE</scope>
    <source>
        <strain evidence="4">ChiSjej1B19-8411</strain>
    </source>
</reference>
<keyword evidence="1" id="KW-1133">Transmembrane helix</keyword>
<sequence>MKKNHLMPVVIFLICILVSGSGFLETFFDGKSSIAYDSNMETRDYQVDITVEEDNSYLVEEEITVDFQLPRHGIYRYIPAKGVSTSVNKDGELEKEPYYASIDVLETSEQADISSESGNTVIRLGSEDSTVYGEETYRLVYRVTPYLQNEEYSNVYYNIFPILWQNDIPAGSSFAITFPKEFNTEQLAMYYGEYGSSADASSILSLEWNGLTLEGTLRETLSLGEGLTCYVAMEPGYFTEIHTVDAVEIGLLVFTLITLAAVVILFAIFGRDHEMYPSIQFQPPEGLDSAAVGYIIDGAVENRDVLSLIIYWADKGYLTIREEEHGNMVFCRKQELPEKTPKYERTMFNRLFRNGTEVSVDDLRYKFADTLGSVKKQIRKYYSGKKRGIYTESSRTARVVSTVLCVLPFGGFVAAISILCPLSVLRGILHVLSVAGLLAGVGIFNYTVDNWYSKKRSNRRSMIAAGVCVCLASLAVFSGSYLVRALEGEAFAFLPVFAVVIGATVVMIFLTGFMKKRTRQCMEWMGRLVGLRDFIETAELERLQVLAEENPQWFYHVLPYAYVFGLSDVFARKLEGLAIPGPDWYEPMDQGDVFWDYYLFHHMFMRNMSYASRTMTQIEPPKVENIDDYTGGFGGGSFGGSSGGGFSGGGFGGGGGGSW</sequence>
<proteinExistence type="predicted"/>
<dbReference type="EMBL" id="DXEX01000152">
    <property type="protein sequence ID" value="HIX59424.1"/>
    <property type="molecule type" value="Genomic_DNA"/>
</dbReference>
<feature type="transmembrane region" description="Helical" evidence="1">
    <location>
        <begin position="249"/>
        <end position="269"/>
    </location>
</feature>
<dbReference type="InterPro" id="IPR018702">
    <property type="entry name" value="DUF2207"/>
</dbReference>
<feature type="transmembrane region" description="Helical" evidence="1">
    <location>
        <begin position="428"/>
        <end position="448"/>
    </location>
</feature>
<protein>
    <submittedName>
        <fullName evidence="4">DUF2207 domain-containing protein</fullName>
    </submittedName>
</protein>
<accession>A0A9D2B3U4</accession>
<dbReference type="InterPro" id="IPR048389">
    <property type="entry name" value="YciQ-like_C"/>
</dbReference>
<feature type="transmembrane region" description="Helical" evidence="1">
    <location>
        <begin position="460"/>
        <end position="484"/>
    </location>
</feature>
<organism evidence="4 5">
    <name type="scientific">Candidatus Blautia gallistercoris</name>
    <dbReference type="NCBI Taxonomy" id="2838490"/>
    <lineage>
        <taxon>Bacteria</taxon>
        <taxon>Bacillati</taxon>
        <taxon>Bacillota</taxon>
        <taxon>Clostridia</taxon>
        <taxon>Lachnospirales</taxon>
        <taxon>Lachnospiraceae</taxon>
        <taxon>Blautia</taxon>
    </lineage>
</organism>
<dbReference type="Pfam" id="PF09972">
    <property type="entry name" value="DUF2207"/>
    <property type="match status" value="1"/>
</dbReference>